<dbReference type="Proteomes" id="UP000005959">
    <property type="component" value="Unassembled WGS sequence"/>
</dbReference>
<sequence>MNIKYQEIENHLSSLLKALEQIFSSSEIAEVHEFIDYGEYGCALDTVMDIITDENKIINNYVLTKIINIYIIMDLDFDIARNKLSKYIIE</sequence>
<name>G9Y4W9_HAFAL</name>
<organism evidence="1 2">
    <name type="scientific">Hafnia alvei ATCC 51873</name>
    <dbReference type="NCBI Taxonomy" id="1002364"/>
    <lineage>
        <taxon>Bacteria</taxon>
        <taxon>Pseudomonadati</taxon>
        <taxon>Pseudomonadota</taxon>
        <taxon>Gammaproteobacteria</taxon>
        <taxon>Enterobacterales</taxon>
        <taxon>Hafniaceae</taxon>
        <taxon>Hafnia</taxon>
    </lineage>
</organism>
<accession>G9Y4W9</accession>
<dbReference type="RefSeq" id="WP_004091392.1">
    <property type="nucleotide sequence ID" value="NZ_JH417506.1"/>
</dbReference>
<dbReference type="InterPro" id="IPR047880">
    <property type="entry name" value="MafI-like"/>
</dbReference>
<protein>
    <recommendedName>
        <fullName evidence="3">MafI family immunity protein</fullName>
    </recommendedName>
</protein>
<evidence type="ECO:0000313" key="2">
    <source>
        <dbReference type="Proteomes" id="UP000005959"/>
    </source>
</evidence>
<reference evidence="1 2" key="1">
    <citation type="submission" date="2011-08" db="EMBL/GenBank/DDBJ databases">
        <authorList>
            <person name="Weinstock G."/>
            <person name="Sodergren E."/>
            <person name="Clifton S."/>
            <person name="Fulton L."/>
            <person name="Fulton B."/>
            <person name="Courtney L."/>
            <person name="Fronick C."/>
            <person name="Harrison M."/>
            <person name="Strong C."/>
            <person name="Farmer C."/>
            <person name="Delahaunty K."/>
            <person name="Markovic C."/>
            <person name="Hall O."/>
            <person name="Minx P."/>
            <person name="Tomlinson C."/>
            <person name="Mitreva M."/>
            <person name="Hou S."/>
            <person name="Chen J."/>
            <person name="Wollam A."/>
            <person name="Pepin K.H."/>
            <person name="Johnson M."/>
            <person name="Bhonagiri V."/>
            <person name="Zhang X."/>
            <person name="Suruliraj S."/>
            <person name="Warren W."/>
            <person name="Chinwalla A."/>
            <person name="Mardis E.R."/>
            <person name="Wilson R.K."/>
        </authorList>
    </citation>
    <scope>NUCLEOTIDE SEQUENCE [LARGE SCALE GENOMIC DNA]</scope>
    <source>
        <strain evidence="1 2">ATCC 51873</strain>
    </source>
</reference>
<dbReference type="AlphaFoldDB" id="G9Y4W9"/>
<dbReference type="PATRIC" id="fig|1002364.3.peg.1412"/>
<evidence type="ECO:0000313" key="1">
    <source>
        <dbReference type="EMBL" id="EHM44230.1"/>
    </source>
</evidence>
<comment type="caution">
    <text evidence="1">The sequence shown here is derived from an EMBL/GenBank/DDBJ whole genome shotgun (WGS) entry which is preliminary data.</text>
</comment>
<dbReference type="HOGENOM" id="CLU_2436687_0_0_6"/>
<proteinExistence type="predicted"/>
<evidence type="ECO:0008006" key="3">
    <source>
        <dbReference type="Google" id="ProtNLM"/>
    </source>
</evidence>
<dbReference type="NCBIfam" id="NF033691">
    <property type="entry name" value="immunity_MafI"/>
    <property type="match status" value="1"/>
</dbReference>
<dbReference type="EMBL" id="AGCI01000031">
    <property type="protein sequence ID" value="EHM44230.1"/>
    <property type="molecule type" value="Genomic_DNA"/>
</dbReference>
<gene>
    <name evidence="1" type="ORF">HMPREF0454_01541</name>
</gene>